<proteinExistence type="predicted"/>
<accession>A0A7C1XH77</accession>
<dbReference type="InterPro" id="IPR009100">
    <property type="entry name" value="AcylCoA_DH/oxidase_NM_dom_sf"/>
</dbReference>
<gene>
    <name evidence="1" type="ORF">ENP47_00425</name>
</gene>
<dbReference type="AlphaFoldDB" id="A0A7C1XH77"/>
<comment type="caution">
    <text evidence="1">The sequence shown here is derived from an EMBL/GenBank/DDBJ whole genome shotgun (WGS) entry which is preliminary data.</text>
</comment>
<evidence type="ECO:0000313" key="1">
    <source>
        <dbReference type="EMBL" id="HEF64069.1"/>
    </source>
</evidence>
<organism evidence="1">
    <name type="scientific">Thermomicrobium roseum</name>
    <dbReference type="NCBI Taxonomy" id="500"/>
    <lineage>
        <taxon>Bacteria</taxon>
        <taxon>Pseudomonadati</taxon>
        <taxon>Thermomicrobiota</taxon>
        <taxon>Thermomicrobia</taxon>
        <taxon>Thermomicrobiales</taxon>
        <taxon>Thermomicrobiaceae</taxon>
        <taxon>Thermomicrobium</taxon>
    </lineage>
</organism>
<dbReference type="SUPFAM" id="SSF56645">
    <property type="entry name" value="Acyl-CoA dehydrogenase NM domain-like"/>
    <property type="match status" value="1"/>
</dbReference>
<reference evidence="1" key="1">
    <citation type="journal article" date="2020" name="mSystems">
        <title>Genome- and Community-Level Interaction Insights into Carbon Utilization and Element Cycling Functions of Hydrothermarchaeota in Hydrothermal Sediment.</title>
        <authorList>
            <person name="Zhou Z."/>
            <person name="Liu Y."/>
            <person name="Xu W."/>
            <person name="Pan J."/>
            <person name="Luo Z.H."/>
            <person name="Li M."/>
        </authorList>
    </citation>
    <scope>NUCLEOTIDE SEQUENCE [LARGE SCALE GENOMIC DNA]</scope>
    <source>
        <strain evidence="1">SpSt-222</strain>
    </source>
</reference>
<sequence>MAEALASTLIDPALQERLAPVLEERAPHIDAGELPAQSTLTLLAAEGLLPRVEWDAPSVPAPFDLERAGELLATVAWSDFASAFSLWCHVMTMLYLAYAERGSPLRVEFLPQLERTERYGSTALATALGHAQTGRPLPVQAGWQSGHELVLHGFVPWASNLTERFLVVTPAQGDHGTFIVAVPSETAGVVVDPYPPLLALQGTASTSLRFVDVRVPREWVLAHDVVAFLQRIQPAFLALQASFCWGLAARALAEARASLRGVNEVFRSELERSENERDWLAQQLRELLSEALRPADRERRCRALELRLAAMRLACSAVALEAKTKGGQAYRADSPAARRQREAAFLPIQTPTEGQLLWELQQLRSST</sequence>
<protein>
    <submittedName>
        <fullName evidence="1">Acyl-CoA dehydrogenase</fullName>
    </submittedName>
</protein>
<dbReference type="InterPro" id="IPR046373">
    <property type="entry name" value="Acyl-CoA_Oxase/DH_mid-dom_sf"/>
</dbReference>
<dbReference type="EMBL" id="DSJL01000001">
    <property type="protein sequence ID" value="HEF64069.1"/>
    <property type="molecule type" value="Genomic_DNA"/>
</dbReference>
<name>A0A7C1XH77_THERO</name>
<dbReference type="Gene3D" id="2.40.110.10">
    <property type="entry name" value="Butyryl-CoA Dehydrogenase, subunit A, domain 2"/>
    <property type="match status" value="1"/>
</dbReference>
<dbReference type="GO" id="GO:0016627">
    <property type="term" value="F:oxidoreductase activity, acting on the CH-CH group of donors"/>
    <property type="evidence" value="ECO:0007669"/>
    <property type="project" value="InterPro"/>
</dbReference>